<accession>A0A6L6GH51</accession>
<dbReference type="RefSeq" id="WP_154773663.1">
    <property type="nucleotide sequence ID" value="NZ_JAXHPN010000071.1"/>
</dbReference>
<dbReference type="EMBL" id="WLYL01000051">
    <property type="protein sequence ID" value="MTD12123.1"/>
    <property type="molecule type" value="Genomic_DNA"/>
</dbReference>
<dbReference type="Proteomes" id="UP000473854">
    <property type="component" value="Unassembled WGS sequence"/>
</dbReference>
<reference evidence="1 2" key="1">
    <citation type="submission" date="2019-11" db="EMBL/GenBank/DDBJ databases">
        <authorList>
            <person name="An D."/>
        </authorList>
    </citation>
    <scope>NUCLEOTIDE SEQUENCE [LARGE SCALE GENOMIC DNA]</scope>
    <source>
        <strain evidence="1 2">YIM 103518</strain>
    </source>
</reference>
<dbReference type="AlphaFoldDB" id="A0A6L6GH51"/>
<protein>
    <submittedName>
        <fullName evidence="1">Uncharacterized protein</fullName>
    </submittedName>
</protein>
<gene>
    <name evidence="1" type="ORF">GIX10_12000</name>
</gene>
<proteinExistence type="predicted"/>
<evidence type="ECO:0000313" key="1">
    <source>
        <dbReference type="EMBL" id="MTD12123.1"/>
    </source>
</evidence>
<organism evidence="1 2">
    <name type="scientific">Acinetobacter faecalis</name>
    <dbReference type="NCBI Taxonomy" id="2665161"/>
    <lineage>
        <taxon>Bacteria</taxon>
        <taxon>Pseudomonadati</taxon>
        <taxon>Pseudomonadota</taxon>
        <taxon>Gammaproteobacteria</taxon>
        <taxon>Moraxellales</taxon>
        <taxon>Moraxellaceae</taxon>
        <taxon>Acinetobacter</taxon>
    </lineage>
</organism>
<evidence type="ECO:0000313" key="2">
    <source>
        <dbReference type="Proteomes" id="UP000473854"/>
    </source>
</evidence>
<sequence length="161" mass="18445">MKNNVLIMGLMIAVIQTSVKAESIKFEDYPVQNTQGVFVKNIILKGKNQKYRTLLTELSKQEINFAGHYVLDSFGCGGGCQALAIYNAKTGYGFLHPQNFSDCYSQTYGFISRDYEFQNNSRLLVVTGSRSSKPYQCEKVYYFVHENSFKEIAQHWIYKSN</sequence>
<name>A0A6L6GH51_9GAMM</name>
<comment type="caution">
    <text evidence="1">The sequence shown here is derived from an EMBL/GenBank/DDBJ whole genome shotgun (WGS) entry which is preliminary data.</text>
</comment>